<dbReference type="GO" id="GO:0006820">
    <property type="term" value="P:monoatomic anion transport"/>
    <property type="evidence" value="ECO:0007669"/>
    <property type="project" value="TreeGrafter"/>
</dbReference>
<reference evidence="8" key="1">
    <citation type="submission" date="2025-08" db="UniProtKB">
        <authorList>
            <consortium name="RefSeq"/>
        </authorList>
    </citation>
    <scope>IDENTIFICATION</scope>
    <source>
        <tissue evidence="8">Whole organism</tissue>
    </source>
</reference>
<evidence type="ECO:0000256" key="5">
    <source>
        <dbReference type="SAM" id="Phobius"/>
    </source>
</evidence>
<organism evidence="7 8">
    <name type="scientific">Frankliniella occidentalis</name>
    <name type="common">Western flower thrips</name>
    <name type="synonym">Euthrips occidentalis</name>
    <dbReference type="NCBI Taxonomy" id="133901"/>
    <lineage>
        <taxon>Eukaryota</taxon>
        <taxon>Metazoa</taxon>
        <taxon>Ecdysozoa</taxon>
        <taxon>Arthropoda</taxon>
        <taxon>Hexapoda</taxon>
        <taxon>Insecta</taxon>
        <taxon>Pterygota</taxon>
        <taxon>Neoptera</taxon>
        <taxon>Paraneoptera</taxon>
        <taxon>Thysanoptera</taxon>
        <taxon>Terebrantia</taxon>
        <taxon>Thripoidea</taxon>
        <taxon>Thripidae</taxon>
        <taxon>Frankliniella</taxon>
    </lineage>
</organism>
<evidence type="ECO:0000256" key="2">
    <source>
        <dbReference type="ARBA" id="ARBA00022692"/>
    </source>
</evidence>
<feature type="domain" description="Major facilitator superfamily (MFS) profile" evidence="6">
    <location>
        <begin position="25"/>
        <end position="176"/>
    </location>
</feature>
<dbReference type="SUPFAM" id="SSF103473">
    <property type="entry name" value="MFS general substrate transporter"/>
    <property type="match status" value="1"/>
</dbReference>
<evidence type="ECO:0000313" key="8">
    <source>
        <dbReference type="RefSeq" id="XP_052127434.1"/>
    </source>
</evidence>
<evidence type="ECO:0000256" key="3">
    <source>
        <dbReference type="ARBA" id="ARBA00022989"/>
    </source>
</evidence>
<evidence type="ECO:0000256" key="4">
    <source>
        <dbReference type="ARBA" id="ARBA00023136"/>
    </source>
</evidence>
<dbReference type="GeneID" id="113209048"/>
<dbReference type="GO" id="GO:0022857">
    <property type="term" value="F:transmembrane transporter activity"/>
    <property type="evidence" value="ECO:0007669"/>
    <property type="project" value="InterPro"/>
</dbReference>
<proteinExistence type="predicted"/>
<keyword evidence="4 5" id="KW-0472">Membrane</keyword>
<dbReference type="PANTHER" id="PTHR11662">
    <property type="entry name" value="SOLUTE CARRIER FAMILY 17"/>
    <property type="match status" value="1"/>
</dbReference>
<dbReference type="KEGG" id="foc:113209048"/>
<dbReference type="AlphaFoldDB" id="A0A9C6X1K5"/>
<keyword evidence="7" id="KW-1185">Reference proteome</keyword>
<feature type="transmembrane region" description="Helical" evidence="5">
    <location>
        <begin position="25"/>
        <end position="50"/>
    </location>
</feature>
<comment type="subcellular location">
    <subcellularLocation>
        <location evidence="1">Membrane</location>
        <topology evidence="1">Multi-pass membrane protein</topology>
    </subcellularLocation>
</comment>
<protein>
    <submittedName>
        <fullName evidence="8">Inorganic phosphate cotransporter</fullName>
    </submittedName>
</protein>
<dbReference type="OrthoDB" id="2985014at2759"/>
<dbReference type="PROSITE" id="PS50850">
    <property type="entry name" value="MFS"/>
    <property type="match status" value="1"/>
</dbReference>
<dbReference type="InterPro" id="IPR011701">
    <property type="entry name" value="MFS"/>
</dbReference>
<evidence type="ECO:0000313" key="7">
    <source>
        <dbReference type="Proteomes" id="UP000504606"/>
    </source>
</evidence>
<evidence type="ECO:0000259" key="6">
    <source>
        <dbReference type="PROSITE" id="PS50850"/>
    </source>
</evidence>
<dbReference type="RefSeq" id="XP_052127434.1">
    <property type="nucleotide sequence ID" value="XM_052271474.1"/>
</dbReference>
<sequence length="176" mass="18730">MADCASSHVFVAPPRKRFGVRHLQALLMGLVVFFAYSLRTNLSVAIVAMIRPGSNSSAANATAGASTPYQVFDWDESTRGALLSAFYWGYTVSMVPSGELAQRLGGSRLLAGALIATSAATMLLPWCADLGGWQAVFANRVVQGLAQAPVFPCAFTLLGVWAPPQQRVTFTTFVLA</sequence>
<keyword evidence="2 5" id="KW-0812">Transmembrane</keyword>
<dbReference type="InterPro" id="IPR050382">
    <property type="entry name" value="MFS_Na/Anion_cotransporter"/>
</dbReference>
<dbReference type="GO" id="GO:0016020">
    <property type="term" value="C:membrane"/>
    <property type="evidence" value="ECO:0007669"/>
    <property type="project" value="UniProtKB-SubCell"/>
</dbReference>
<accession>A0A9C6X1K5</accession>
<dbReference type="Proteomes" id="UP000504606">
    <property type="component" value="Unplaced"/>
</dbReference>
<name>A0A9C6X1K5_FRAOC</name>
<keyword evidence="3 5" id="KW-1133">Transmembrane helix</keyword>
<dbReference type="Pfam" id="PF07690">
    <property type="entry name" value="MFS_1"/>
    <property type="match status" value="1"/>
</dbReference>
<dbReference type="Gene3D" id="1.20.120.540">
    <property type="entry name" value="Voltage-gated potassium channels"/>
    <property type="match status" value="1"/>
</dbReference>
<gene>
    <name evidence="8" type="primary">LOC113209048</name>
</gene>
<dbReference type="PANTHER" id="PTHR11662:SF280">
    <property type="entry name" value="FI21844P1-RELATED"/>
    <property type="match status" value="1"/>
</dbReference>
<dbReference type="InterPro" id="IPR027378">
    <property type="entry name" value="Nucleotide_channel_N"/>
</dbReference>
<dbReference type="InterPro" id="IPR020846">
    <property type="entry name" value="MFS_dom"/>
</dbReference>
<dbReference type="InterPro" id="IPR036259">
    <property type="entry name" value="MFS_trans_sf"/>
</dbReference>
<evidence type="ECO:0000256" key="1">
    <source>
        <dbReference type="ARBA" id="ARBA00004141"/>
    </source>
</evidence>